<feature type="region of interest" description="Disordered" evidence="4">
    <location>
        <begin position="316"/>
        <end position="338"/>
    </location>
</feature>
<dbReference type="EC" id="3.6.1.3" evidence="6"/>
<dbReference type="InterPro" id="IPR003593">
    <property type="entry name" value="AAA+_ATPase"/>
</dbReference>
<dbReference type="PROSITE" id="PS00211">
    <property type="entry name" value="ABC_TRANSPORTER_1"/>
    <property type="match status" value="1"/>
</dbReference>
<dbReference type="SUPFAM" id="SSF52540">
    <property type="entry name" value="P-loop containing nucleoside triphosphate hydrolases"/>
    <property type="match status" value="2"/>
</dbReference>
<dbReference type="PANTHER" id="PTHR19211:SF14">
    <property type="entry name" value="ATP-BINDING CASSETTE SUB-FAMILY F MEMBER 1"/>
    <property type="match status" value="1"/>
</dbReference>
<feature type="domain" description="ABC transporter" evidence="5">
    <location>
        <begin position="4"/>
        <end position="277"/>
    </location>
</feature>
<dbReference type="OrthoDB" id="5592724at2"/>
<organism evidence="6 7">
    <name type="scientific">Propionibacterium ruminifibrarum</name>
    <dbReference type="NCBI Taxonomy" id="1962131"/>
    <lineage>
        <taxon>Bacteria</taxon>
        <taxon>Bacillati</taxon>
        <taxon>Actinomycetota</taxon>
        <taxon>Actinomycetes</taxon>
        <taxon>Propionibacteriales</taxon>
        <taxon>Propionibacteriaceae</taxon>
        <taxon>Propionibacterium</taxon>
    </lineage>
</organism>
<dbReference type="FunFam" id="3.40.50.300:FF:000011">
    <property type="entry name" value="Putative ABC transporter ATP-binding component"/>
    <property type="match status" value="1"/>
</dbReference>
<evidence type="ECO:0000259" key="5">
    <source>
        <dbReference type="PROSITE" id="PS50893"/>
    </source>
</evidence>
<dbReference type="SMART" id="SM00382">
    <property type="entry name" value="AAA"/>
    <property type="match status" value="2"/>
</dbReference>
<dbReference type="InterPro" id="IPR050611">
    <property type="entry name" value="ABCF"/>
</dbReference>
<dbReference type="PANTHER" id="PTHR19211">
    <property type="entry name" value="ATP-BINDING TRANSPORT PROTEIN-RELATED"/>
    <property type="match status" value="1"/>
</dbReference>
<reference evidence="7" key="1">
    <citation type="submission" date="2018-02" db="EMBL/GenBank/DDBJ databases">
        <authorList>
            <person name="Hornung B."/>
        </authorList>
    </citation>
    <scope>NUCLEOTIDE SEQUENCE [LARGE SCALE GENOMIC DNA]</scope>
</reference>
<evidence type="ECO:0000256" key="1">
    <source>
        <dbReference type="ARBA" id="ARBA00022737"/>
    </source>
</evidence>
<name>A0A375I0K0_9ACTN</name>
<evidence type="ECO:0000313" key="6">
    <source>
        <dbReference type="EMBL" id="SPF68307.1"/>
    </source>
</evidence>
<evidence type="ECO:0000313" key="7">
    <source>
        <dbReference type="Proteomes" id="UP000265962"/>
    </source>
</evidence>
<dbReference type="AlphaFoldDB" id="A0A375I0K0"/>
<gene>
    <name evidence="6" type="ORF">PROPJV5_1251</name>
</gene>
<protein>
    <submittedName>
        <fullName evidence="6">Adenosinetriphosphatase</fullName>
        <ecNumber evidence="6">3.6.1.3</ecNumber>
    </submittedName>
</protein>
<dbReference type="Gene3D" id="3.40.50.300">
    <property type="entry name" value="P-loop containing nucleotide triphosphate hydrolases"/>
    <property type="match status" value="3"/>
</dbReference>
<keyword evidence="6" id="KW-0378">Hydrolase</keyword>
<dbReference type="CDD" id="cd03221">
    <property type="entry name" value="ABCF_EF-3"/>
    <property type="match status" value="1"/>
</dbReference>
<accession>A0A375I0K0</accession>
<dbReference type="GO" id="GO:0016887">
    <property type="term" value="F:ATP hydrolysis activity"/>
    <property type="evidence" value="ECO:0007669"/>
    <property type="project" value="InterPro"/>
</dbReference>
<dbReference type="PROSITE" id="PS50893">
    <property type="entry name" value="ABC_TRANSPORTER_2"/>
    <property type="match status" value="1"/>
</dbReference>
<keyword evidence="1" id="KW-0677">Repeat</keyword>
<dbReference type="InterPro" id="IPR003439">
    <property type="entry name" value="ABC_transporter-like_ATP-bd"/>
</dbReference>
<dbReference type="Proteomes" id="UP000265962">
    <property type="component" value="Unassembled WGS sequence"/>
</dbReference>
<evidence type="ECO:0000256" key="4">
    <source>
        <dbReference type="SAM" id="MobiDB-lite"/>
    </source>
</evidence>
<evidence type="ECO:0000256" key="3">
    <source>
        <dbReference type="ARBA" id="ARBA00022840"/>
    </source>
</evidence>
<keyword evidence="2" id="KW-0547">Nucleotide-binding</keyword>
<keyword evidence="7" id="KW-1185">Reference proteome</keyword>
<dbReference type="InterPro" id="IPR017871">
    <property type="entry name" value="ABC_transporter-like_CS"/>
</dbReference>
<sequence length="541" mass="58999">MPAIILDDISFSYSSSPLLDHVSLRVGDGERACLIGPNGCGKTTLLRIVTGRLLPDRGTVTCAGDAGPRLIPDTEGSGGSVGEYLDASLRPLRVLFTRFEEITARISEGGGDRLAREYDRLLAQMTARDVWSLDARVDETLAGLGLSELTGPGRGRSLGSLSPGQRGRLRLAATLLVRPETLILDEPTNHLDAGAVGFLARTVNHWHGPVLMASHDRAFIEDTATVTYDMDIDVWRALARAEGADEFTGLHRCAGNYSDYLEEKRRARARHSELHAAQQAEKRGLREHRQAGARIARGGVRLARAEGMAKKYFADRAAATATRRTRNDDRRLEDLSRQEVRKPRGYELSFPMNPVPVRPGSALSARRVAVRRRLASTSFDLARGEHLLVTGSNGAGKTTLLSWIATGKPPAGAQASGTIASDRPIGFVPQHLPRAGDPGFAEEIWLRGIGELGRGILHPSMWTVPVPELSAGNQRRAQLAMALAGRPPVLVIDEPTNYLDLDTMEALEEALHRWTGTLVVASHDRWLIDHWHGRGLHLEPA</sequence>
<feature type="compositionally biased region" description="Basic and acidic residues" evidence="4">
    <location>
        <begin position="325"/>
        <end position="338"/>
    </location>
</feature>
<dbReference type="RefSeq" id="WP_119715470.1">
    <property type="nucleotide sequence ID" value="NZ_OMOH01000004.1"/>
</dbReference>
<dbReference type="InterPro" id="IPR027417">
    <property type="entry name" value="P-loop_NTPase"/>
</dbReference>
<dbReference type="EMBL" id="OMOH01000004">
    <property type="protein sequence ID" value="SPF68307.1"/>
    <property type="molecule type" value="Genomic_DNA"/>
</dbReference>
<dbReference type="GO" id="GO:0005524">
    <property type="term" value="F:ATP binding"/>
    <property type="evidence" value="ECO:0007669"/>
    <property type="project" value="UniProtKB-KW"/>
</dbReference>
<keyword evidence="3" id="KW-0067">ATP-binding</keyword>
<evidence type="ECO:0000256" key="2">
    <source>
        <dbReference type="ARBA" id="ARBA00022741"/>
    </source>
</evidence>
<dbReference type="Pfam" id="PF00005">
    <property type="entry name" value="ABC_tran"/>
    <property type="match status" value="2"/>
</dbReference>
<proteinExistence type="predicted"/>